<dbReference type="InterPro" id="IPR001434">
    <property type="entry name" value="OmcB-like_DUF11"/>
</dbReference>
<accession>K2RWE7</accession>
<evidence type="ECO:0000313" key="3">
    <source>
        <dbReference type="EMBL" id="EKF87105.1"/>
    </source>
</evidence>
<sequence length="551" mass="58812">MNKKIIFITLSCLLVLILCGSASATDLNNTTNITQNNHVYINVSNDNGVKYNVDYDYYLNDPLQQGYNPNGTNGTYYIKAEGGGLNQLHICDSNSTSAMYGQITVTNTTSGTQSGVFYITTTGGRGTNDDIILLLSVKGPISDNFNITIVSSGYTWIISVFGATQPPLPTNPQYVVGAVNKTFTKSDFQYGPQTTRPAPSGWQPLYSGQNTSDPSTAEYLMFIDLYVGNLRSGLSQAPIDNGAVKVEYTLNNMYTTASFNAYAWTGASFQGTGINWCNPIINNANPCVVTVNYAPETPIANFTADKTSGSDSLTVKFTDSSANYPTSWMWDFGDGTTSTEQNPTHTYSAPGNYTVKLTATNLAGSNTMAKTDFITVLKSEVYVQITPSIANPTVGDKVTYTFKLGNKGLGDANNVVFTYVLPEGVEYAGANVDQGTVNYDPTTRTLTWNVGNVTAGTDPYLWLNLNILNPGTFTIQPTVTVAGNNIGLNNIGTLQVNAAKATTPTTNTVNAATTTSTQTGTVPMQTTGAPLVGLILGILCIGSGITLSRKK</sequence>
<reference evidence="3 4" key="1">
    <citation type="journal article" date="2012" name="J. Bacteriol.">
        <title>Draft genome sequence of Methanobacterium formicicum DSM 3637, an archaebacterium isolated from the methane producer amoeba Pelomyxa palustris.</title>
        <authorList>
            <person name="Gutierrez G."/>
        </authorList>
    </citation>
    <scope>NUCLEOTIDE SEQUENCE [LARGE SCALE GENOMIC DNA]</scope>
    <source>
        <strain evidence="4">DSM 3637 / PP1</strain>
    </source>
</reference>
<gene>
    <name evidence="3" type="ORF">A994_02435</name>
</gene>
<dbReference type="InterPro" id="IPR047589">
    <property type="entry name" value="DUF11_rpt"/>
</dbReference>
<feature type="domain" description="PKD" evidence="2">
    <location>
        <begin position="298"/>
        <end position="381"/>
    </location>
</feature>
<dbReference type="SMART" id="SM00089">
    <property type="entry name" value="PKD"/>
    <property type="match status" value="1"/>
</dbReference>
<name>K2RWE7_METFP</name>
<keyword evidence="1" id="KW-0472">Membrane</keyword>
<dbReference type="Pfam" id="PF18911">
    <property type="entry name" value="PKD_4"/>
    <property type="match status" value="1"/>
</dbReference>
<dbReference type="AlphaFoldDB" id="K2RWE7"/>
<dbReference type="PANTHER" id="PTHR36842:SF1">
    <property type="entry name" value="PROTEIN TOLB"/>
    <property type="match status" value="1"/>
</dbReference>
<dbReference type="InterPro" id="IPR022409">
    <property type="entry name" value="PKD/Chitinase_dom"/>
</dbReference>
<evidence type="ECO:0000259" key="2">
    <source>
        <dbReference type="PROSITE" id="PS50093"/>
    </source>
</evidence>
<dbReference type="EMBL" id="AMPO01000001">
    <property type="protein sequence ID" value="EKF87105.1"/>
    <property type="molecule type" value="Genomic_DNA"/>
</dbReference>
<comment type="caution">
    <text evidence="3">The sequence shown here is derived from an EMBL/GenBank/DDBJ whole genome shotgun (WGS) entry which is preliminary data.</text>
</comment>
<dbReference type="PATRIC" id="fig|1204725.3.peg.493"/>
<dbReference type="SUPFAM" id="SSF49447">
    <property type="entry name" value="Second domain of Mu2 adaptin subunit (ap50) of ap2 adaptor"/>
    <property type="match status" value="1"/>
</dbReference>
<proteinExistence type="predicted"/>
<keyword evidence="1" id="KW-1133">Transmembrane helix</keyword>
<dbReference type="InterPro" id="IPR036168">
    <property type="entry name" value="AP2_Mu_C_sf"/>
</dbReference>
<dbReference type="InterPro" id="IPR013783">
    <property type="entry name" value="Ig-like_fold"/>
</dbReference>
<dbReference type="Pfam" id="PF01345">
    <property type="entry name" value="DUF11"/>
    <property type="match status" value="1"/>
</dbReference>
<dbReference type="Gene3D" id="2.60.40.1170">
    <property type="entry name" value="Mu homology domain, subdomain B"/>
    <property type="match status" value="1"/>
</dbReference>
<evidence type="ECO:0000256" key="1">
    <source>
        <dbReference type="SAM" id="Phobius"/>
    </source>
</evidence>
<feature type="transmembrane region" description="Helical" evidence="1">
    <location>
        <begin position="528"/>
        <end position="547"/>
    </location>
</feature>
<dbReference type="NCBIfam" id="TIGR01451">
    <property type="entry name" value="B_ant_repeat"/>
    <property type="match status" value="1"/>
</dbReference>
<evidence type="ECO:0000313" key="4">
    <source>
        <dbReference type="Proteomes" id="UP000007360"/>
    </source>
</evidence>
<dbReference type="Gene3D" id="2.60.40.10">
    <property type="entry name" value="Immunoglobulins"/>
    <property type="match status" value="1"/>
</dbReference>
<keyword evidence="4" id="KW-1185">Reference proteome</keyword>
<dbReference type="CDD" id="cd00146">
    <property type="entry name" value="PKD"/>
    <property type="match status" value="1"/>
</dbReference>
<dbReference type="PROSITE" id="PS50093">
    <property type="entry name" value="PKD"/>
    <property type="match status" value="1"/>
</dbReference>
<dbReference type="SUPFAM" id="SSF49299">
    <property type="entry name" value="PKD domain"/>
    <property type="match status" value="1"/>
</dbReference>
<organism evidence="3 4">
    <name type="scientific">Methanobacterium formicicum (strain DSM 3637 / PP1)</name>
    <dbReference type="NCBI Taxonomy" id="1204725"/>
    <lineage>
        <taxon>Archaea</taxon>
        <taxon>Methanobacteriati</taxon>
        <taxon>Methanobacteriota</taxon>
        <taxon>Methanomada group</taxon>
        <taxon>Methanobacteria</taxon>
        <taxon>Methanobacteriales</taxon>
        <taxon>Methanobacteriaceae</taxon>
        <taxon>Methanobacterium</taxon>
    </lineage>
</organism>
<dbReference type="FunFam" id="2.60.40.10:FF:000270">
    <property type="entry name" value="Cell surface protein"/>
    <property type="match status" value="1"/>
</dbReference>
<dbReference type="Proteomes" id="UP000007360">
    <property type="component" value="Unassembled WGS sequence"/>
</dbReference>
<dbReference type="InterPro" id="IPR000601">
    <property type="entry name" value="PKD_dom"/>
</dbReference>
<dbReference type="PANTHER" id="PTHR36842">
    <property type="entry name" value="PROTEIN TOLB HOMOLOG"/>
    <property type="match status" value="1"/>
</dbReference>
<dbReference type="InterPro" id="IPR035986">
    <property type="entry name" value="PKD_dom_sf"/>
</dbReference>
<protein>
    <submittedName>
        <fullName evidence="3">Carbohydrate binding family 6</fullName>
    </submittedName>
</protein>
<keyword evidence="1" id="KW-0812">Transmembrane</keyword>
<dbReference type="RefSeq" id="WP_004029685.1">
    <property type="nucleotide sequence ID" value="NZ_AMPO01000001.1"/>
</dbReference>